<proteinExistence type="predicted"/>
<dbReference type="EMBL" id="KC139650">
    <property type="protein sequence ID" value="AGF89585.1"/>
    <property type="molecule type" value="Genomic_DNA"/>
</dbReference>
<reference evidence="1" key="1">
    <citation type="journal article" date="2013" name="BMC Genomics">
        <title>Genomic characterization provides new insight into Salmonella phage diversity.</title>
        <authorList>
            <person name="Moreno Switt A.I."/>
            <person name="Orsi R.H."/>
            <person name="den Bakker H.C."/>
            <person name="Vongkamjan K."/>
            <person name="Altier C."/>
            <person name="Wiedmann M."/>
        </authorList>
    </citation>
    <scope>NUCLEOTIDE SEQUENCE</scope>
</reference>
<dbReference type="Pfam" id="PF24233">
    <property type="entry name" value="DUF7446"/>
    <property type="match status" value="1"/>
</dbReference>
<accession>S4TW38</accession>
<organism evidence="1">
    <name type="scientific">Salmonella phage SP069</name>
    <dbReference type="NCBI Taxonomy" id="1173760"/>
    <lineage>
        <taxon>Viruses</taxon>
        <taxon>Duplodnaviria</taxon>
        <taxon>Heunggongvirae</taxon>
        <taxon>Uroviricota</taxon>
        <taxon>Caudoviricetes</taxon>
        <taxon>Nonanavirus</taxon>
        <taxon>Nonanavirus SP069</taxon>
    </lineage>
</organism>
<sequence length="77" mass="8378">MKIKNMAASGLSGRIFYGTMETKDGGQSGKWLAGKQDVTDMAIRAVAEHCHLTGNNYSFTLNDGRVITLEVTEKQPS</sequence>
<name>S4TW38_9CAUD</name>
<evidence type="ECO:0000313" key="1">
    <source>
        <dbReference type="EMBL" id="AGF89585.1"/>
    </source>
</evidence>
<gene>
    <name evidence="1" type="ORF">SP069_00430</name>
</gene>
<dbReference type="InterPro" id="IPR055869">
    <property type="entry name" value="DUF7446"/>
</dbReference>
<protein>
    <submittedName>
        <fullName evidence="1">Uncharacterized protein</fullName>
    </submittedName>
</protein>